<evidence type="ECO:0000313" key="2">
    <source>
        <dbReference type="Proteomes" id="UP000701801"/>
    </source>
</evidence>
<name>A0A9N9Q3S4_9HELO</name>
<proteinExistence type="predicted"/>
<reference evidence="1" key="1">
    <citation type="submission" date="2021-07" db="EMBL/GenBank/DDBJ databases">
        <authorList>
            <person name="Durling M."/>
        </authorList>
    </citation>
    <scope>NUCLEOTIDE SEQUENCE</scope>
</reference>
<keyword evidence="2" id="KW-1185">Reference proteome</keyword>
<dbReference type="AlphaFoldDB" id="A0A9N9Q3S4"/>
<dbReference type="Proteomes" id="UP000701801">
    <property type="component" value="Unassembled WGS sequence"/>
</dbReference>
<evidence type="ECO:0000313" key="1">
    <source>
        <dbReference type="EMBL" id="CAG8978630.1"/>
    </source>
</evidence>
<comment type="caution">
    <text evidence="1">The sequence shown here is derived from an EMBL/GenBank/DDBJ whole genome shotgun (WGS) entry which is preliminary data.</text>
</comment>
<organism evidence="1 2">
    <name type="scientific">Hymenoscyphus albidus</name>
    <dbReference type="NCBI Taxonomy" id="595503"/>
    <lineage>
        <taxon>Eukaryota</taxon>
        <taxon>Fungi</taxon>
        <taxon>Dikarya</taxon>
        <taxon>Ascomycota</taxon>
        <taxon>Pezizomycotina</taxon>
        <taxon>Leotiomycetes</taxon>
        <taxon>Helotiales</taxon>
        <taxon>Helotiaceae</taxon>
        <taxon>Hymenoscyphus</taxon>
    </lineage>
</organism>
<dbReference type="EMBL" id="CAJVRM010000271">
    <property type="protein sequence ID" value="CAG8978630.1"/>
    <property type="molecule type" value="Genomic_DNA"/>
</dbReference>
<accession>A0A9N9Q3S4</accession>
<gene>
    <name evidence="1" type="ORF">HYALB_00009446</name>
</gene>
<protein>
    <submittedName>
        <fullName evidence="1">Uncharacterized protein</fullName>
    </submittedName>
</protein>
<sequence>MAFKENKMAVIVIADLRSSMTCIPPIPWLCHGNPEHRPGKSTRDT</sequence>